<evidence type="ECO:0000256" key="6">
    <source>
        <dbReference type="SAM" id="MobiDB-lite"/>
    </source>
</evidence>
<dbReference type="InterPro" id="IPR013083">
    <property type="entry name" value="Znf_RING/FYVE/PHD"/>
</dbReference>
<dbReference type="EMBL" id="JARQWQ010000167">
    <property type="protein sequence ID" value="KAK2547810.1"/>
    <property type="molecule type" value="Genomic_DNA"/>
</dbReference>
<reference evidence="8" key="1">
    <citation type="journal article" date="2023" name="G3 (Bethesda)">
        <title>Whole genome assembly and annotation of the endangered Caribbean coral Acropora cervicornis.</title>
        <authorList>
            <person name="Selwyn J.D."/>
            <person name="Vollmer S.V."/>
        </authorList>
    </citation>
    <scope>NUCLEOTIDE SEQUENCE</scope>
    <source>
        <strain evidence="8">K2</strain>
    </source>
</reference>
<dbReference type="AlphaFoldDB" id="A0AAD9PSC7"/>
<dbReference type="GO" id="GO:0031145">
    <property type="term" value="P:anaphase-promoting complex-dependent catabolic process"/>
    <property type="evidence" value="ECO:0007669"/>
    <property type="project" value="InterPro"/>
</dbReference>
<dbReference type="GO" id="GO:0008270">
    <property type="term" value="F:zinc ion binding"/>
    <property type="evidence" value="ECO:0007669"/>
    <property type="project" value="UniProtKB-KW"/>
</dbReference>
<evidence type="ECO:0000313" key="9">
    <source>
        <dbReference type="Proteomes" id="UP001249851"/>
    </source>
</evidence>
<evidence type="ECO:0000256" key="5">
    <source>
        <dbReference type="ARBA" id="ARBA00023306"/>
    </source>
</evidence>
<keyword evidence="9" id="KW-1185">Reference proteome</keyword>
<evidence type="ECO:0000256" key="1">
    <source>
        <dbReference type="ARBA" id="ARBA00022723"/>
    </source>
</evidence>
<reference evidence="8" key="2">
    <citation type="journal article" date="2023" name="Science">
        <title>Genomic signatures of disease resistance in endangered staghorn corals.</title>
        <authorList>
            <person name="Vollmer S.V."/>
            <person name="Selwyn J.D."/>
            <person name="Despard B.A."/>
            <person name="Roesel C.L."/>
        </authorList>
    </citation>
    <scope>NUCLEOTIDE SEQUENCE</scope>
    <source>
        <strain evidence="8">K2</strain>
    </source>
</reference>
<accession>A0AAD9PSC7</accession>
<evidence type="ECO:0000259" key="7">
    <source>
        <dbReference type="Pfam" id="PF12861"/>
    </source>
</evidence>
<proteinExistence type="predicted"/>
<evidence type="ECO:0000256" key="4">
    <source>
        <dbReference type="ARBA" id="ARBA00022833"/>
    </source>
</evidence>
<dbReference type="GO" id="GO:0005680">
    <property type="term" value="C:anaphase-promoting complex"/>
    <property type="evidence" value="ECO:0007669"/>
    <property type="project" value="InterPro"/>
</dbReference>
<feature type="region of interest" description="Disordered" evidence="6">
    <location>
        <begin position="246"/>
        <end position="265"/>
    </location>
</feature>
<name>A0AAD9PSC7_ACRCE</name>
<gene>
    <name evidence="8" type="ORF">P5673_032148</name>
</gene>
<dbReference type="GO" id="GO:0061630">
    <property type="term" value="F:ubiquitin protein ligase activity"/>
    <property type="evidence" value="ECO:0007669"/>
    <property type="project" value="InterPro"/>
</dbReference>
<feature type="domain" description="Anaphase-promoting complex subunit 11 RING-H2 finger" evidence="7">
    <location>
        <begin position="17"/>
        <end position="43"/>
    </location>
</feature>
<keyword evidence="3" id="KW-0833">Ubl conjugation pathway</keyword>
<dbReference type="InterPro" id="IPR051031">
    <property type="entry name" value="RING-box_E3_Ubiquitin_Ligase"/>
</dbReference>
<keyword evidence="4" id="KW-0862">Zinc</keyword>
<protein>
    <submittedName>
        <fullName evidence="8">Anaphase-promoting complex subunit 11</fullName>
    </submittedName>
</protein>
<keyword evidence="5" id="KW-0131">Cell cycle</keyword>
<keyword evidence="2" id="KW-0863">Zinc-finger</keyword>
<dbReference type="PANTHER" id="PTHR11210">
    <property type="entry name" value="RING BOX"/>
    <property type="match status" value="1"/>
</dbReference>
<evidence type="ECO:0000256" key="3">
    <source>
        <dbReference type="ARBA" id="ARBA00022786"/>
    </source>
</evidence>
<evidence type="ECO:0000256" key="2">
    <source>
        <dbReference type="ARBA" id="ARBA00022771"/>
    </source>
</evidence>
<keyword evidence="1" id="KW-0479">Metal-binding</keyword>
<dbReference type="Pfam" id="PF12861">
    <property type="entry name" value="zf-ANAPC11"/>
    <property type="match status" value="1"/>
</dbReference>
<dbReference type="Gene3D" id="3.30.40.10">
    <property type="entry name" value="Zinc/RING finger domain, C3HC4 (zinc finger)"/>
    <property type="match status" value="1"/>
</dbReference>
<dbReference type="InterPro" id="IPR024991">
    <property type="entry name" value="RING-H2_APC11"/>
</dbReference>
<evidence type="ECO:0000313" key="8">
    <source>
        <dbReference type="EMBL" id="KAK2547810.1"/>
    </source>
</evidence>
<sequence length="265" mass="29530">MYNRWIGVATWRWVANDENCGICRMAFDGCCPDCKIPGDDCPLDSQIQQYLHFVFSLGALFTCVSYALHSQMAEFSATSATVPNVQTGMAVQGITKMILDIHPGAPYSVLVWVPGLEIPSEMCLAVHFPDGEPCDDGSGKEAPVRSEALLTFAPERKKKKNLKIKHLIHPITHLFSVHPILMHPKGKRPLTLLIYRQLRKREAIQGVNKERKASGAPMEDEKTTLSNSLLMVSWWLREELSSPGSGMRGIGNSENWSLVPERNDA</sequence>
<dbReference type="Proteomes" id="UP001249851">
    <property type="component" value="Unassembled WGS sequence"/>
</dbReference>
<comment type="caution">
    <text evidence="8">The sequence shown here is derived from an EMBL/GenBank/DDBJ whole genome shotgun (WGS) entry which is preliminary data.</text>
</comment>
<organism evidence="8 9">
    <name type="scientific">Acropora cervicornis</name>
    <name type="common">Staghorn coral</name>
    <dbReference type="NCBI Taxonomy" id="6130"/>
    <lineage>
        <taxon>Eukaryota</taxon>
        <taxon>Metazoa</taxon>
        <taxon>Cnidaria</taxon>
        <taxon>Anthozoa</taxon>
        <taxon>Hexacorallia</taxon>
        <taxon>Scleractinia</taxon>
        <taxon>Astrocoeniina</taxon>
        <taxon>Acroporidae</taxon>
        <taxon>Acropora</taxon>
    </lineage>
</organism>
<dbReference type="GO" id="GO:0097602">
    <property type="term" value="F:cullin family protein binding"/>
    <property type="evidence" value="ECO:0007669"/>
    <property type="project" value="InterPro"/>
</dbReference>
<dbReference type="SUPFAM" id="SSF57850">
    <property type="entry name" value="RING/U-box"/>
    <property type="match status" value="1"/>
</dbReference>